<reference evidence="3 4" key="1">
    <citation type="journal article" date="2014" name="Mol. Biol. Evol.">
        <title>Massive expansion of Ubiquitination-related gene families within the Chlamydiae.</title>
        <authorList>
            <person name="Domman D."/>
            <person name="Collingro A."/>
            <person name="Lagkouvardos I."/>
            <person name="Gehre L."/>
            <person name="Weinmaier T."/>
            <person name="Rattei T."/>
            <person name="Subtil A."/>
            <person name="Horn M."/>
        </authorList>
    </citation>
    <scope>NUCLEOTIDE SEQUENCE [LARGE SCALE GENOMIC DNA]</scope>
    <source>
        <strain evidence="3 4">EI2</strain>
    </source>
</reference>
<dbReference type="PATRIC" id="fig|362787.3.peg.1461"/>
<dbReference type="PANTHER" id="PTHR34606">
    <property type="entry name" value="BON DOMAIN-CONTAINING PROTEIN"/>
    <property type="match status" value="1"/>
</dbReference>
<dbReference type="Pfam" id="PF04972">
    <property type="entry name" value="BON"/>
    <property type="match status" value="1"/>
</dbReference>
<dbReference type="AlphaFoldDB" id="A0A0C1JJ41"/>
<dbReference type="Gene3D" id="3.30.1340.30">
    <property type="match status" value="1"/>
</dbReference>
<dbReference type="PROSITE" id="PS50914">
    <property type="entry name" value="BON"/>
    <property type="match status" value="1"/>
</dbReference>
<feature type="domain" description="BON" evidence="2">
    <location>
        <begin position="64"/>
        <end position="134"/>
    </location>
</feature>
<dbReference type="Proteomes" id="UP000031465">
    <property type="component" value="Unassembled WGS sequence"/>
</dbReference>
<gene>
    <name evidence="3" type="primary">osmY</name>
    <name evidence="3" type="ORF">DB44_DT00250</name>
</gene>
<evidence type="ECO:0000313" key="4">
    <source>
        <dbReference type="Proteomes" id="UP000031465"/>
    </source>
</evidence>
<evidence type="ECO:0000256" key="1">
    <source>
        <dbReference type="SAM" id="MobiDB-lite"/>
    </source>
</evidence>
<comment type="caution">
    <text evidence="3">The sequence shown here is derived from an EMBL/GenBank/DDBJ whole genome shotgun (WGS) entry which is preliminary data.</text>
</comment>
<evidence type="ECO:0000259" key="2">
    <source>
        <dbReference type="PROSITE" id="PS50914"/>
    </source>
</evidence>
<name>A0A0C1JJ41_9BACT</name>
<dbReference type="PROSITE" id="PS51257">
    <property type="entry name" value="PROKAR_LIPOPROTEIN"/>
    <property type="match status" value="1"/>
</dbReference>
<evidence type="ECO:0000313" key="3">
    <source>
        <dbReference type="EMBL" id="KIC71390.1"/>
    </source>
</evidence>
<proteinExistence type="predicted"/>
<dbReference type="InterPro" id="IPR007055">
    <property type="entry name" value="BON_dom"/>
</dbReference>
<sequence length="143" mass="16077">MKFVYKHRKEDFKMKKHLFALTALSLALTACENTHQTNADNTARNARDRNGHTLTPIDQSETEADRAITQKIRQALVEEEALSTNGKNVKIITINGVVTLRGPVNSEDEKNQISKKAKSINGVKNVDNQLEVIREIPVKAENR</sequence>
<accession>A0A0C1JJ41</accession>
<dbReference type="PANTHER" id="PTHR34606:SF15">
    <property type="entry name" value="BON DOMAIN-CONTAINING PROTEIN"/>
    <property type="match status" value="1"/>
</dbReference>
<dbReference type="InterPro" id="IPR051686">
    <property type="entry name" value="Lipoprotein_DolP"/>
</dbReference>
<dbReference type="EMBL" id="JSAN01000092">
    <property type="protein sequence ID" value="KIC71390.1"/>
    <property type="molecule type" value="Genomic_DNA"/>
</dbReference>
<protein>
    <submittedName>
        <fullName evidence="3">Putative hyperosmotically inducible periplasmic protein</fullName>
    </submittedName>
</protein>
<feature type="region of interest" description="Disordered" evidence="1">
    <location>
        <begin position="39"/>
        <end position="63"/>
    </location>
</feature>
<organism evidence="3 4">
    <name type="scientific">Candidatus Protochlamydia amoebophila</name>
    <dbReference type="NCBI Taxonomy" id="362787"/>
    <lineage>
        <taxon>Bacteria</taxon>
        <taxon>Pseudomonadati</taxon>
        <taxon>Chlamydiota</taxon>
        <taxon>Chlamydiia</taxon>
        <taxon>Parachlamydiales</taxon>
        <taxon>Parachlamydiaceae</taxon>
        <taxon>Candidatus Protochlamydia</taxon>
    </lineage>
</organism>